<feature type="transmembrane region" description="Helical" evidence="8">
    <location>
        <begin position="43"/>
        <end position="62"/>
    </location>
</feature>
<feature type="domain" description="Glycosyltransferase RgtA/B/C/D-like" evidence="9">
    <location>
        <begin position="50"/>
        <end position="207"/>
    </location>
</feature>
<comment type="subcellular location">
    <subcellularLocation>
        <location evidence="1">Cell membrane</location>
        <topology evidence="1">Multi-pass membrane protein</topology>
    </subcellularLocation>
</comment>
<evidence type="ECO:0000256" key="2">
    <source>
        <dbReference type="ARBA" id="ARBA00022475"/>
    </source>
</evidence>
<evidence type="ECO:0000256" key="3">
    <source>
        <dbReference type="ARBA" id="ARBA00022676"/>
    </source>
</evidence>
<dbReference type="InterPro" id="IPR050297">
    <property type="entry name" value="LipidA_mod_glycosyltrf_83"/>
</dbReference>
<feature type="transmembrane region" description="Helical" evidence="8">
    <location>
        <begin position="240"/>
        <end position="261"/>
    </location>
</feature>
<evidence type="ECO:0000259" key="9">
    <source>
        <dbReference type="Pfam" id="PF13231"/>
    </source>
</evidence>
<feature type="transmembrane region" description="Helical" evidence="8">
    <location>
        <begin position="268"/>
        <end position="285"/>
    </location>
</feature>
<evidence type="ECO:0000256" key="5">
    <source>
        <dbReference type="ARBA" id="ARBA00022692"/>
    </source>
</evidence>
<feature type="transmembrane region" description="Helical" evidence="8">
    <location>
        <begin position="7"/>
        <end position="23"/>
    </location>
</feature>
<feature type="transmembrane region" description="Helical" evidence="8">
    <location>
        <begin position="291"/>
        <end position="309"/>
    </location>
</feature>
<keyword evidence="11" id="KW-1185">Reference proteome</keyword>
<evidence type="ECO:0000313" key="10">
    <source>
        <dbReference type="EMBL" id="MFC0321105.1"/>
    </source>
</evidence>
<feature type="transmembrane region" description="Helical" evidence="8">
    <location>
        <begin position="321"/>
        <end position="339"/>
    </location>
</feature>
<keyword evidence="6 8" id="KW-1133">Transmembrane helix</keyword>
<keyword evidence="7 8" id="KW-0472">Membrane</keyword>
<reference evidence="10 11" key="1">
    <citation type="submission" date="2024-09" db="EMBL/GenBank/DDBJ databases">
        <authorList>
            <person name="Sun Q."/>
            <person name="Mori K."/>
        </authorList>
    </citation>
    <scope>NUCLEOTIDE SEQUENCE [LARGE SCALE GENOMIC DNA]</scope>
    <source>
        <strain evidence="10 11">CCM 7765</strain>
    </source>
</reference>
<keyword evidence="2" id="KW-1003">Cell membrane</keyword>
<dbReference type="RefSeq" id="WP_130858020.1">
    <property type="nucleotide sequence ID" value="NZ_JBHLWO010000004.1"/>
</dbReference>
<evidence type="ECO:0000256" key="1">
    <source>
        <dbReference type="ARBA" id="ARBA00004651"/>
    </source>
</evidence>
<gene>
    <name evidence="10" type="ORF">ACFFI0_22480</name>
</gene>
<feature type="transmembrane region" description="Helical" evidence="8">
    <location>
        <begin position="69"/>
        <end position="90"/>
    </location>
</feature>
<feature type="transmembrane region" description="Helical" evidence="8">
    <location>
        <begin position="190"/>
        <end position="209"/>
    </location>
</feature>
<proteinExistence type="predicted"/>
<accession>A0ABV6HQE7</accession>
<evidence type="ECO:0000256" key="8">
    <source>
        <dbReference type="SAM" id="Phobius"/>
    </source>
</evidence>
<keyword evidence="4" id="KW-0808">Transferase</keyword>
<feature type="transmembrane region" description="Helical" evidence="8">
    <location>
        <begin position="124"/>
        <end position="141"/>
    </location>
</feature>
<dbReference type="Proteomes" id="UP001589774">
    <property type="component" value="Unassembled WGS sequence"/>
</dbReference>
<evidence type="ECO:0000256" key="4">
    <source>
        <dbReference type="ARBA" id="ARBA00022679"/>
    </source>
</evidence>
<feature type="transmembrane region" description="Helical" evidence="8">
    <location>
        <begin position="147"/>
        <end position="178"/>
    </location>
</feature>
<dbReference type="InterPro" id="IPR038731">
    <property type="entry name" value="RgtA/B/C-like"/>
</dbReference>
<dbReference type="PANTHER" id="PTHR33908">
    <property type="entry name" value="MANNOSYLTRANSFERASE YKCB-RELATED"/>
    <property type="match status" value="1"/>
</dbReference>
<dbReference type="PANTHER" id="PTHR33908:SF11">
    <property type="entry name" value="MEMBRANE PROTEIN"/>
    <property type="match status" value="1"/>
</dbReference>
<evidence type="ECO:0000313" key="11">
    <source>
        <dbReference type="Proteomes" id="UP001589774"/>
    </source>
</evidence>
<comment type="caution">
    <text evidence="10">The sequence shown here is derived from an EMBL/GenBank/DDBJ whole genome shotgun (WGS) entry which is preliminary data.</text>
</comment>
<keyword evidence="3" id="KW-0328">Glycosyltransferase</keyword>
<dbReference type="EMBL" id="JBHLWO010000004">
    <property type="protein sequence ID" value="MFC0321105.1"/>
    <property type="molecule type" value="Genomic_DNA"/>
</dbReference>
<evidence type="ECO:0000256" key="6">
    <source>
        <dbReference type="ARBA" id="ARBA00022989"/>
    </source>
</evidence>
<sequence length="510" mass="59299">MNKKNGILLVFVLLKFILQYALVNSTYELHRDEFLHLDQGNHLAWGFLSVPPVTSIISKIIYFLGNTLFWIRFFPALFGALTLIFVWKAVEELKGNLFSLILAATAILFSVLLRLNILYQPNSLDVLCWTAFYFIFLKYINSADSKWLYAGALIFALGFLNKYNIIFLLVGLFPALLLTPQRSIFLKPSFYISTLLTLLLIAPNLWWQYKHHFPVYHHLKELTDTQLINVSRVGFLKEQVIYFLGSLFVLFAAFYALVFYAPFKKYRVFFWSFCITLMVFIALKAKGYYAIGLYPIYLAFGSAYLGELLKRGSTKVNNLRFACVLLPFLFFIPMYHTAFPNKTPAYILAHQATYRALGLLRWEDGKDHLLPQDFADMLGWKELANKVDLAFSRLPKGEHTLVLCDNYGQAGAINYYKKTKEVTAVSFNADYLHWINLDKKYVHLIRVKNYREVKEELKETSPFFADTFVADSVTNPYAREYGTTVFIFRNTHIDINERIKREINENEIRD</sequence>
<keyword evidence="5 8" id="KW-0812">Transmembrane</keyword>
<dbReference type="Pfam" id="PF13231">
    <property type="entry name" value="PMT_2"/>
    <property type="match status" value="1"/>
</dbReference>
<organism evidence="10 11">
    <name type="scientific">Olivibacter oleidegradans</name>
    <dbReference type="NCBI Taxonomy" id="760123"/>
    <lineage>
        <taxon>Bacteria</taxon>
        <taxon>Pseudomonadati</taxon>
        <taxon>Bacteroidota</taxon>
        <taxon>Sphingobacteriia</taxon>
        <taxon>Sphingobacteriales</taxon>
        <taxon>Sphingobacteriaceae</taxon>
        <taxon>Olivibacter</taxon>
    </lineage>
</organism>
<evidence type="ECO:0000256" key="7">
    <source>
        <dbReference type="ARBA" id="ARBA00023136"/>
    </source>
</evidence>
<name>A0ABV6HQE7_9SPHI</name>
<protein>
    <submittedName>
        <fullName evidence="10">Glycosyltransferase family 39 protein</fullName>
    </submittedName>
</protein>
<feature type="transmembrane region" description="Helical" evidence="8">
    <location>
        <begin position="96"/>
        <end position="117"/>
    </location>
</feature>